<evidence type="ECO:0000256" key="1">
    <source>
        <dbReference type="SAM" id="Phobius"/>
    </source>
</evidence>
<feature type="transmembrane region" description="Helical" evidence="1">
    <location>
        <begin position="28"/>
        <end position="47"/>
    </location>
</feature>
<keyword evidence="3" id="KW-1185">Reference proteome</keyword>
<protein>
    <submittedName>
        <fullName evidence="2">Uncharacterized protein</fullName>
    </submittedName>
</protein>
<comment type="caution">
    <text evidence="2">The sequence shown here is derived from an EMBL/GenBank/DDBJ whole genome shotgun (WGS) entry which is preliminary data.</text>
</comment>
<feature type="transmembrane region" description="Helical" evidence="1">
    <location>
        <begin position="59"/>
        <end position="78"/>
    </location>
</feature>
<evidence type="ECO:0000313" key="3">
    <source>
        <dbReference type="Proteomes" id="UP001202961"/>
    </source>
</evidence>
<dbReference type="EMBL" id="JAMQBK010000008">
    <property type="protein sequence ID" value="MCM2369377.1"/>
    <property type="molecule type" value="Genomic_DNA"/>
</dbReference>
<organism evidence="2 3">
    <name type="scientific">Aporhodopirellula aestuarii</name>
    <dbReference type="NCBI Taxonomy" id="2950107"/>
    <lineage>
        <taxon>Bacteria</taxon>
        <taxon>Pseudomonadati</taxon>
        <taxon>Planctomycetota</taxon>
        <taxon>Planctomycetia</taxon>
        <taxon>Pirellulales</taxon>
        <taxon>Pirellulaceae</taxon>
        <taxon>Aporhodopirellula</taxon>
    </lineage>
</organism>
<proteinExistence type="predicted"/>
<sequence length="162" mass="17885">MTPNPYEHPRVALEASDITQVCVRRLDIAAIASSLCVLFLVSLAATAVPSVRLWFMPRFGWTAGLALFPANFLLLYLWRPSPRLLASATMMFFATAAINAAKIAWIGTVPVVSNAFTDRLPSAYFWSVFLFVAIGVYVGWVAWTTRHHVAVLPERGDDSSQP</sequence>
<dbReference type="RefSeq" id="WP_250927048.1">
    <property type="nucleotide sequence ID" value="NZ_JAMQBK010000008.1"/>
</dbReference>
<keyword evidence="1" id="KW-0472">Membrane</keyword>
<name>A0ABT0TXP9_9BACT</name>
<keyword evidence="1" id="KW-1133">Transmembrane helix</keyword>
<dbReference type="Proteomes" id="UP001202961">
    <property type="component" value="Unassembled WGS sequence"/>
</dbReference>
<feature type="transmembrane region" description="Helical" evidence="1">
    <location>
        <begin position="90"/>
        <end position="112"/>
    </location>
</feature>
<accession>A0ABT0TXP9</accession>
<gene>
    <name evidence="2" type="ORF">NB063_01950</name>
</gene>
<evidence type="ECO:0000313" key="2">
    <source>
        <dbReference type="EMBL" id="MCM2369377.1"/>
    </source>
</evidence>
<feature type="transmembrane region" description="Helical" evidence="1">
    <location>
        <begin position="124"/>
        <end position="143"/>
    </location>
</feature>
<reference evidence="2 3" key="1">
    <citation type="journal article" date="2022" name="Syst. Appl. Microbiol.">
        <title>Rhodopirellula aestuarii sp. nov., a novel member of the genus Rhodopirellula isolated from brackish sediments collected in the Tagus River estuary, Portugal.</title>
        <authorList>
            <person name="Vitorino I.R."/>
            <person name="Klimek D."/>
            <person name="Calusinska M."/>
            <person name="Lobo-da-Cunha A."/>
            <person name="Vasconcelos V."/>
            <person name="Lage O.M."/>
        </authorList>
    </citation>
    <scope>NUCLEOTIDE SEQUENCE [LARGE SCALE GENOMIC DNA]</scope>
    <source>
        <strain evidence="2 3">ICT_H3.1</strain>
    </source>
</reference>
<keyword evidence="1" id="KW-0812">Transmembrane</keyword>